<reference evidence="1" key="1">
    <citation type="submission" date="2013-07" db="EMBL/GenBank/DDBJ databases">
        <title>The genome of Eucalyptus grandis.</title>
        <authorList>
            <person name="Schmutz J."/>
            <person name="Hayes R."/>
            <person name="Myburg A."/>
            <person name="Tuskan G."/>
            <person name="Grattapaglia D."/>
            <person name="Rokhsar D.S."/>
        </authorList>
    </citation>
    <scope>NUCLEOTIDE SEQUENCE</scope>
    <source>
        <tissue evidence="1">Leaf extractions</tissue>
    </source>
</reference>
<gene>
    <name evidence="1" type="ORF">EUGRSUZ_I00603</name>
</gene>
<sequence length="198" mass="22954">MQELMCSSVGRFRHRHSWFRRRCQFLRRLGSWQHAGSLTRVGVGISLAGALPLCRRSWCRRWLRLRCRFRRRLRRRLRRRFRCRLWPWKSGAPRPVWERGQTGEPERRQAGVGECPGAMHSPPPLSIGGAFLCDLTAQAENKQDSQRCGHEEALHAGLLHFLSFWVGNEGIGVMSTAWRCGGFLYGAKLNRNDPQEDC</sequence>
<dbReference type="AlphaFoldDB" id="A0A059ALC3"/>
<organism evidence="1">
    <name type="scientific">Eucalyptus grandis</name>
    <name type="common">Flooded gum</name>
    <dbReference type="NCBI Taxonomy" id="71139"/>
    <lineage>
        <taxon>Eukaryota</taxon>
        <taxon>Viridiplantae</taxon>
        <taxon>Streptophyta</taxon>
        <taxon>Embryophyta</taxon>
        <taxon>Tracheophyta</taxon>
        <taxon>Spermatophyta</taxon>
        <taxon>Magnoliopsida</taxon>
        <taxon>eudicotyledons</taxon>
        <taxon>Gunneridae</taxon>
        <taxon>Pentapetalae</taxon>
        <taxon>rosids</taxon>
        <taxon>malvids</taxon>
        <taxon>Myrtales</taxon>
        <taxon>Myrtaceae</taxon>
        <taxon>Myrtoideae</taxon>
        <taxon>Eucalypteae</taxon>
        <taxon>Eucalyptus</taxon>
    </lineage>
</organism>
<proteinExistence type="predicted"/>
<protein>
    <submittedName>
        <fullName evidence="1">Uncharacterized protein</fullName>
    </submittedName>
</protein>
<name>A0A059ALC3_EUCGR</name>
<dbReference type="EMBL" id="KK198761">
    <property type="protein sequence ID" value="KCW54653.1"/>
    <property type="molecule type" value="Genomic_DNA"/>
</dbReference>
<dbReference type="InParanoid" id="A0A059ALC3"/>
<dbReference type="Gramene" id="KCW54653">
    <property type="protein sequence ID" value="KCW54653"/>
    <property type="gene ID" value="EUGRSUZ_I00603"/>
</dbReference>
<evidence type="ECO:0000313" key="1">
    <source>
        <dbReference type="EMBL" id="KCW54653.1"/>
    </source>
</evidence>
<accession>A0A059ALC3</accession>